<evidence type="ECO:0000313" key="2">
    <source>
        <dbReference type="EMBL" id="KAF7548271.1"/>
    </source>
</evidence>
<reference evidence="2" key="1">
    <citation type="submission" date="2020-03" db="EMBL/GenBank/DDBJ databases">
        <title>Draft Genome Sequence of Cylindrodendrum hubeiense.</title>
        <authorList>
            <person name="Buettner E."/>
            <person name="Kellner H."/>
        </authorList>
    </citation>
    <scope>NUCLEOTIDE SEQUENCE</scope>
    <source>
        <strain evidence="2">IHI 201604</strain>
    </source>
</reference>
<comment type="caution">
    <text evidence="2">The sequence shown here is derived from an EMBL/GenBank/DDBJ whole genome shotgun (WGS) entry which is preliminary data.</text>
</comment>
<evidence type="ECO:0000313" key="3">
    <source>
        <dbReference type="Proteomes" id="UP000722485"/>
    </source>
</evidence>
<gene>
    <name evidence="2" type="ORF">G7Z17_g7163</name>
</gene>
<dbReference type="AlphaFoldDB" id="A0A9P5H8F0"/>
<organism evidence="2 3">
    <name type="scientific">Cylindrodendrum hubeiense</name>
    <dbReference type="NCBI Taxonomy" id="595255"/>
    <lineage>
        <taxon>Eukaryota</taxon>
        <taxon>Fungi</taxon>
        <taxon>Dikarya</taxon>
        <taxon>Ascomycota</taxon>
        <taxon>Pezizomycotina</taxon>
        <taxon>Sordariomycetes</taxon>
        <taxon>Hypocreomycetidae</taxon>
        <taxon>Hypocreales</taxon>
        <taxon>Nectriaceae</taxon>
        <taxon>Cylindrodendrum</taxon>
    </lineage>
</organism>
<feature type="region of interest" description="Disordered" evidence="1">
    <location>
        <begin position="110"/>
        <end position="137"/>
    </location>
</feature>
<dbReference type="Proteomes" id="UP000722485">
    <property type="component" value="Unassembled WGS sequence"/>
</dbReference>
<sequence length="137" mass="14404">MPPRLGGGALRHWSGAACQVPNPAPDALPVPAALRGLIHGHLRVCLMYRKILSRPAPPCDMMRNARRERNIHCASSTSSCLADGGWRAMEGDGGPGHRCGWGDCAATAAQDGDGESWDGHARPPSNDADGAYRGSLP</sequence>
<accession>A0A9P5H8F0</accession>
<evidence type="ECO:0000256" key="1">
    <source>
        <dbReference type="SAM" id="MobiDB-lite"/>
    </source>
</evidence>
<dbReference type="EMBL" id="JAANBB010000153">
    <property type="protein sequence ID" value="KAF7548271.1"/>
    <property type="molecule type" value="Genomic_DNA"/>
</dbReference>
<protein>
    <submittedName>
        <fullName evidence="2">Uncharacterized protein</fullName>
    </submittedName>
</protein>
<keyword evidence="3" id="KW-1185">Reference proteome</keyword>
<proteinExistence type="predicted"/>
<name>A0A9P5H8F0_9HYPO</name>